<keyword evidence="2" id="KW-0812">Transmembrane</keyword>
<dbReference type="EMBL" id="KN823001">
    <property type="protein sequence ID" value="KIO27915.1"/>
    <property type="molecule type" value="Genomic_DNA"/>
</dbReference>
<feature type="non-terminal residue" evidence="3">
    <location>
        <position position="1"/>
    </location>
</feature>
<feature type="transmembrane region" description="Helical" evidence="2">
    <location>
        <begin position="6"/>
        <end position="26"/>
    </location>
</feature>
<keyword evidence="2" id="KW-0472">Membrane</keyword>
<gene>
    <name evidence="3" type="ORF">M407DRAFT_22830</name>
</gene>
<accession>A0A0C3QBL8</accession>
<name>A0A0C3QBL8_9AGAM</name>
<feature type="region of interest" description="Disordered" evidence="1">
    <location>
        <begin position="45"/>
        <end position="196"/>
    </location>
</feature>
<reference evidence="3 4" key="1">
    <citation type="submission" date="2014-04" db="EMBL/GenBank/DDBJ databases">
        <authorList>
            <consortium name="DOE Joint Genome Institute"/>
            <person name="Kuo A."/>
            <person name="Girlanda M."/>
            <person name="Perotto S."/>
            <person name="Kohler A."/>
            <person name="Nagy L.G."/>
            <person name="Floudas D."/>
            <person name="Copeland A."/>
            <person name="Barry K.W."/>
            <person name="Cichocki N."/>
            <person name="Veneault-Fourrey C."/>
            <person name="LaButti K."/>
            <person name="Lindquist E.A."/>
            <person name="Lipzen A."/>
            <person name="Lundell T."/>
            <person name="Morin E."/>
            <person name="Murat C."/>
            <person name="Sun H."/>
            <person name="Tunlid A."/>
            <person name="Henrissat B."/>
            <person name="Grigoriev I.V."/>
            <person name="Hibbett D.S."/>
            <person name="Martin F."/>
            <person name="Nordberg H.P."/>
            <person name="Cantor M.N."/>
            <person name="Hua S.X."/>
        </authorList>
    </citation>
    <scope>NUCLEOTIDE SEQUENCE [LARGE SCALE GENOMIC DNA]</scope>
    <source>
        <strain evidence="3 4">MUT 4182</strain>
    </source>
</reference>
<proteinExistence type="predicted"/>
<organism evidence="3 4">
    <name type="scientific">Tulasnella calospora MUT 4182</name>
    <dbReference type="NCBI Taxonomy" id="1051891"/>
    <lineage>
        <taxon>Eukaryota</taxon>
        <taxon>Fungi</taxon>
        <taxon>Dikarya</taxon>
        <taxon>Basidiomycota</taxon>
        <taxon>Agaricomycotina</taxon>
        <taxon>Agaricomycetes</taxon>
        <taxon>Cantharellales</taxon>
        <taxon>Tulasnellaceae</taxon>
        <taxon>Tulasnella</taxon>
    </lineage>
</organism>
<dbReference type="HOGENOM" id="CLU_1393241_0_0_1"/>
<keyword evidence="4" id="KW-1185">Reference proteome</keyword>
<dbReference type="AlphaFoldDB" id="A0A0C3QBL8"/>
<sequence>KREVVIILVVLLLALAVWAVLGFLFVRHLRRNKPIQDTVGGVPVRWTQSVSPTPRARASDTEKAANLPTPSRARHSAQQNPLGPSHTAPPSLDLEAQPPSSTDSTAVAQQEAEARKHAGTGGEARLEGGLPARHDRQEPVSVPAVPSEPRRLPQAPTTDISIPTSPERPPDLPAQPEPSHLPYTGAPPTYEEILRS</sequence>
<evidence type="ECO:0000256" key="1">
    <source>
        <dbReference type="SAM" id="MobiDB-lite"/>
    </source>
</evidence>
<protein>
    <submittedName>
        <fullName evidence="3">Uncharacterized protein</fullName>
    </submittedName>
</protein>
<dbReference type="Proteomes" id="UP000054248">
    <property type="component" value="Unassembled WGS sequence"/>
</dbReference>
<feature type="compositionally biased region" description="Polar residues" evidence="1">
    <location>
        <begin position="155"/>
        <end position="164"/>
    </location>
</feature>
<feature type="compositionally biased region" description="Polar residues" evidence="1">
    <location>
        <begin position="98"/>
        <end position="108"/>
    </location>
</feature>
<reference evidence="4" key="2">
    <citation type="submission" date="2015-01" db="EMBL/GenBank/DDBJ databases">
        <title>Evolutionary Origins and Diversification of the Mycorrhizal Mutualists.</title>
        <authorList>
            <consortium name="DOE Joint Genome Institute"/>
            <consortium name="Mycorrhizal Genomics Consortium"/>
            <person name="Kohler A."/>
            <person name="Kuo A."/>
            <person name="Nagy L.G."/>
            <person name="Floudas D."/>
            <person name="Copeland A."/>
            <person name="Barry K.W."/>
            <person name="Cichocki N."/>
            <person name="Veneault-Fourrey C."/>
            <person name="LaButti K."/>
            <person name="Lindquist E.A."/>
            <person name="Lipzen A."/>
            <person name="Lundell T."/>
            <person name="Morin E."/>
            <person name="Murat C."/>
            <person name="Riley R."/>
            <person name="Ohm R."/>
            <person name="Sun H."/>
            <person name="Tunlid A."/>
            <person name="Henrissat B."/>
            <person name="Grigoriev I.V."/>
            <person name="Hibbett D.S."/>
            <person name="Martin F."/>
        </authorList>
    </citation>
    <scope>NUCLEOTIDE SEQUENCE [LARGE SCALE GENOMIC DNA]</scope>
    <source>
        <strain evidence="4">MUT 4182</strain>
    </source>
</reference>
<dbReference type="OrthoDB" id="10417405at2759"/>
<evidence type="ECO:0000313" key="4">
    <source>
        <dbReference type="Proteomes" id="UP000054248"/>
    </source>
</evidence>
<evidence type="ECO:0000313" key="3">
    <source>
        <dbReference type="EMBL" id="KIO27915.1"/>
    </source>
</evidence>
<evidence type="ECO:0000256" key="2">
    <source>
        <dbReference type="SAM" id="Phobius"/>
    </source>
</evidence>
<keyword evidence="2" id="KW-1133">Transmembrane helix</keyword>